<dbReference type="Pfam" id="PF22650">
    <property type="entry name" value="At5g48480-like_C"/>
    <property type="match status" value="1"/>
</dbReference>
<organism evidence="3 4">
    <name type="scientific">Phoenix dactylifera</name>
    <name type="common">Date palm</name>
    <dbReference type="NCBI Taxonomy" id="42345"/>
    <lineage>
        <taxon>Eukaryota</taxon>
        <taxon>Viridiplantae</taxon>
        <taxon>Streptophyta</taxon>
        <taxon>Embryophyta</taxon>
        <taxon>Tracheophyta</taxon>
        <taxon>Spermatophyta</taxon>
        <taxon>Magnoliopsida</taxon>
        <taxon>Liliopsida</taxon>
        <taxon>Arecaceae</taxon>
        <taxon>Coryphoideae</taxon>
        <taxon>Phoeniceae</taxon>
        <taxon>Phoenix</taxon>
    </lineage>
</organism>
<evidence type="ECO:0000313" key="4">
    <source>
        <dbReference type="RefSeq" id="XP_008776234.1"/>
    </source>
</evidence>
<evidence type="ECO:0000259" key="2">
    <source>
        <dbReference type="Pfam" id="PF22656"/>
    </source>
</evidence>
<reference evidence="3" key="1">
    <citation type="journal article" date="2019" name="Nat. Commun.">
        <title>Genome-wide association mapping of date palm fruit traits.</title>
        <authorList>
            <person name="Hazzouri K.M."/>
            <person name="Gros-Balthazard M."/>
            <person name="Flowers J.M."/>
            <person name="Copetti D."/>
            <person name="Lemansour A."/>
            <person name="Lebrun M."/>
            <person name="Masmoudi K."/>
            <person name="Ferrand S."/>
            <person name="Dhar M.I."/>
            <person name="Fresquez Z.A."/>
            <person name="Rosas U."/>
            <person name="Zhang J."/>
            <person name="Talag J."/>
            <person name="Lee S."/>
            <person name="Kudrna D."/>
            <person name="Powell R.F."/>
            <person name="Leitch I.J."/>
            <person name="Krueger R.R."/>
            <person name="Wing R.A."/>
            <person name="Amiri K.M.A."/>
            <person name="Purugganan M.D."/>
        </authorList>
    </citation>
    <scope>NUCLEOTIDE SEQUENCE [LARGE SCALE GENOMIC DNA]</scope>
    <source>
        <strain evidence="3">cv. Khalas</strain>
    </source>
</reference>
<dbReference type="InterPro" id="IPR054575">
    <property type="entry name" value="At5g48480-like_C"/>
</dbReference>
<dbReference type="Pfam" id="PF22656">
    <property type="entry name" value="At5g48480-like_N"/>
    <property type="match status" value="1"/>
</dbReference>
<reference evidence="4" key="2">
    <citation type="submission" date="2025-08" db="UniProtKB">
        <authorList>
            <consortium name="RefSeq"/>
        </authorList>
    </citation>
    <scope>IDENTIFICATION</scope>
    <source>
        <tissue evidence="4">Young leaves</tissue>
    </source>
</reference>
<dbReference type="PANTHER" id="PTHR34109:SF1">
    <property type="entry name" value="VOC DOMAIN-CONTAINING PROTEIN"/>
    <property type="match status" value="1"/>
</dbReference>
<dbReference type="GeneID" id="103696402"/>
<dbReference type="KEGG" id="pda:103696402"/>
<feature type="domain" description="Glyoxalase At5g48480-like C-terminal" evidence="1">
    <location>
        <begin position="98"/>
        <end position="145"/>
    </location>
</feature>
<proteinExistence type="predicted"/>
<evidence type="ECO:0000313" key="3">
    <source>
        <dbReference type="Proteomes" id="UP000228380"/>
    </source>
</evidence>
<dbReference type="RefSeq" id="XP_008776234.1">
    <property type="nucleotide sequence ID" value="XM_008778012.3"/>
</dbReference>
<accession>A0A8B7BGP9</accession>
<dbReference type="Proteomes" id="UP000228380">
    <property type="component" value="Chromosome 14"/>
</dbReference>
<dbReference type="InterPro" id="IPR054576">
    <property type="entry name" value="At5g48480-like_N"/>
</dbReference>
<protein>
    <submittedName>
        <fullName evidence="4">Uncharacterized protein At5g48480</fullName>
    </submittedName>
</protein>
<feature type="domain" description="Glyoxalase At5g48480-like N-terminal" evidence="2">
    <location>
        <begin position="23"/>
        <end position="80"/>
    </location>
</feature>
<dbReference type="AlphaFoldDB" id="A0A8B7BGP9"/>
<sequence>MAQEGAGNGEAPASASIASFKPQLLVPAMKADEAVQFYKAAFGAEELKRMNHPKRKAEQEVPLILCAELKIGSSFLLVCDQTEDDSSRAGEGVAIVFRLETEDVEGTVAQAVKAGAVLQGEITEEESACGCGLLGKVKDPFGVVWYVASTAQKCAAAEA</sequence>
<dbReference type="OrthoDB" id="2013034at2759"/>
<dbReference type="Gene3D" id="3.10.180.10">
    <property type="entry name" value="2,3-Dihydroxybiphenyl 1,2-Dioxygenase, domain 1"/>
    <property type="match status" value="1"/>
</dbReference>
<dbReference type="SUPFAM" id="SSF54593">
    <property type="entry name" value="Glyoxalase/Bleomycin resistance protein/Dihydroxybiphenyl dioxygenase"/>
    <property type="match status" value="1"/>
</dbReference>
<keyword evidence="3" id="KW-1185">Reference proteome</keyword>
<dbReference type="InterPro" id="IPR029068">
    <property type="entry name" value="Glyas_Bleomycin-R_OHBP_Dase"/>
</dbReference>
<dbReference type="CDD" id="cd07246">
    <property type="entry name" value="VOC_like"/>
    <property type="match status" value="1"/>
</dbReference>
<evidence type="ECO:0000259" key="1">
    <source>
        <dbReference type="Pfam" id="PF22650"/>
    </source>
</evidence>
<dbReference type="PANTHER" id="PTHR34109">
    <property type="entry name" value="BNAUNNG04460D PROTEIN-RELATED"/>
    <property type="match status" value="1"/>
</dbReference>
<name>A0A8B7BGP9_PHODC</name>
<gene>
    <name evidence="4" type="primary">LOC103696402</name>
</gene>